<evidence type="ECO:0000256" key="4">
    <source>
        <dbReference type="ARBA" id="ARBA00022656"/>
    </source>
</evidence>
<evidence type="ECO:0000313" key="12">
    <source>
        <dbReference type="EMBL" id="CAF1513545.1"/>
    </source>
</evidence>
<organism evidence="12 13">
    <name type="scientific">Rotaria magnacalcarata</name>
    <dbReference type="NCBI Taxonomy" id="392030"/>
    <lineage>
        <taxon>Eukaryota</taxon>
        <taxon>Metazoa</taxon>
        <taxon>Spiralia</taxon>
        <taxon>Gnathifera</taxon>
        <taxon>Rotifera</taxon>
        <taxon>Eurotatoria</taxon>
        <taxon>Bdelloidea</taxon>
        <taxon>Philodinida</taxon>
        <taxon>Philodinidae</taxon>
        <taxon>Rotaria</taxon>
    </lineage>
</organism>
<dbReference type="Proteomes" id="UP000663855">
    <property type="component" value="Unassembled WGS sequence"/>
</dbReference>
<keyword evidence="10" id="KW-0521">NADP</keyword>
<comment type="caution">
    <text evidence="12">The sequence shown here is derived from an EMBL/GenBank/DDBJ whole genome shotgun (WGS) entry which is preliminary data.</text>
</comment>
<evidence type="ECO:0000313" key="13">
    <source>
        <dbReference type="Proteomes" id="UP000663855"/>
    </source>
</evidence>
<dbReference type="EMBL" id="CAJNOV010013190">
    <property type="protein sequence ID" value="CAF1513545.1"/>
    <property type="molecule type" value="Genomic_DNA"/>
</dbReference>
<evidence type="ECO:0000256" key="7">
    <source>
        <dbReference type="ARBA" id="ARBA00022695"/>
    </source>
</evidence>
<dbReference type="GO" id="GO:0003950">
    <property type="term" value="F:NAD+ poly-ADP-ribosyltransferase activity"/>
    <property type="evidence" value="ECO:0007669"/>
    <property type="project" value="TreeGrafter"/>
</dbReference>
<proteinExistence type="inferred from homology"/>
<dbReference type="GO" id="GO:0090729">
    <property type="term" value="F:toxin activity"/>
    <property type="evidence" value="ECO:0007669"/>
    <property type="project" value="UniProtKB-KW"/>
</dbReference>
<keyword evidence="3" id="KW-0964">Secreted</keyword>
<dbReference type="GO" id="GO:0016779">
    <property type="term" value="F:nucleotidyltransferase activity"/>
    <property type="evidence" value="ECO:0007669"/>
    <property type="project" value="UniProtKB-KW"/>
</dbReference>
<keyword evidence="4" id="KW-0800">Toxin</keyword>
<evidence type="ECO:0000256" key="3">
    <source>
        <dbReference type="ARBA" id="ARBA00022525"/>
    </source>
</evidence>
<reference evidence="12" key="1">
    <citation type="submission" date="2021-02" db="EMBL/GenBank/DDBJ databases">
        <authorList>
            <person name="Nowell W R."/>
        </authorList>
    </citation>
    <scope>NUCLEOTIDE SEQUENCE</scope>
</reference>
<comment type="subcellular location">
    <subcellularLocation>
        <location evidence="1">Secreted</location>
    </subcellularLocation>
</comment>
<evidence type="ECO:0000256" key="6">
    <source>
        <dbReference type="ARBA" id="ARBA00022679"/>
    </source>
</evidence>
<dbReference type="SUPFAM" id="SSF56399">
    <property type="entry name" value="ADP-ribosylation"/>
    <property type="match status" value="2"/>
</dbReference>
<keyword evidence="7" id="KW-0548">Nucleotidyltransferase</keyword>
<dbReference type="PROSITE" id="PS51996">
    <property type="entry name" value="TR_MART"/>
    <property type="match status" value="2"/>
</dbReference>
<dbReference type="Gene3D" id="3.90.176.10">
    <property type="entry name" value="Toxin ADP-ribosyltransferase, Chain A, domain 1"/>
    <property type="match status" value="2"/>
</dbReference>
<dbReference type="PANTHER" id="PTHR10339:SF25">
    <property type="entry name" value="SECRETED EXOENZYME S"/>
    <property type="match status" value="1"/>
</dbReference>
<dbReference type="EC" id="2.4.2.31" evidence="10"/>
<protein>
    <recommendedName>
        <fullName evidence="10">NAD(P)(+)--arginine ADP-ribosyltransferase</fullName>
        <ecNumber evidence="10">2.4.2.31</ecNumber>
    </recommendedName>
    <alternativeName>
        <fullName evidence="10">Mono(ADP-ribosyl)transferase</fullName>
    </alternativeName>
</protein>
<keyword evidence="5 10" id="KW-0328">Glycosyltransferase</keyword>
<dbReference type="GO" id="GO:0106274">
    <property type="term" value="F:NAD+-protein-arginine ADP-ribosyltransferase activity"/>
    <property type="evidence" value="ECO:0007669"/>
    <property type="project" value="UniProtKB-EC"/>
</dbReference>
<evidence type="ECO:0000256" key="10">
    <source>
        <dbReference type="RuleBase" id="RU361228"/>
    </source>
</evidence>
<name>A0A815U491_9BILA</name>
<accession>A0A815U491</accession>
<evidence type="ECO:0000256" key="2">
    <source>
        <dbReference type="ARBA" id="ARBA00009558"/>
    </source>
</evidence>
<comment type="similarity">
    <text evidence="2 10">Belongs to the Arg-specific ADP-ribosyltransferase family.</text>
</comment>
<evidence type="ECO:0000256" key="11">
    <source>
        <dbReference type="SAM" id="MobiDB-lite"/>
    </source>
</evidence>
<evidence type="ECO:0000256" key="5">
    <source>
        <dbReference type="ARBA" id="ARBA00022676"/>
    </source>
</evidence>
<dbReference type="AlphaFoldDB" id="A0A815U491"/>
<dbReference type="PANTHER" id="PTHR10339">
    <property type="entry name" value="ADP-RIBOSYLTRANSFERASE"/>
    <property type="match status" value="1"/>
</dbReference>
<gene>
    <name evidence="12" type="ORF">CJN711_LOCUS27969</name>
</gene>
<sequence>MANEGDYHQDHDRFIDDDNEPNKRLPPLLLMNSQPCQSLLEAVKPIEHLLENLTSKVLYSLDKCKNPKDGLLLDESAALYLYSLQWPKGQCSLYKMFNQALRNENRTMLLPYQNYLNLFISALNKLPSIQDRVWRGVSGDSSQQYRQGTIHIWWGVSSCTDMVNIADDFLGKGQHRTLFTIKCFNGKLIKNHSHYPHENEIILSPGTHFRVKAKSNPTLHFHIVDLEQIQPTSESLAQSNTTTVASGTETSLQANLLLIWCDADVNKSKENIKLQAKIRQSLSSDLKTFENMDQCEMYIRKQSNDSIILIVSGQYGRQIMPNVYELSQLIAAFVYCSNKEAHIGWSKDYYKIKAVLTHSDKLINALISEEEQSKQNTASPSTHLDMGLAKYLSPIKGYEDCPLMSLEEVVHPIRSLIGETEKLVYQAKHSCKEGPGELTLDEMASIYLYTMAGQEKSFYSVLNTILRSEERKAIKPWFPYLKLLMTALHKLKSRRYESCWRGIRGDLSAQFPIGTTGVWWTLTSVSTERSVVEHFMGSSSVLTLFSIECKAAKYISPFSYFPREDEVLLMPGFAYQVIDQYLEGSDIIIIRLKEIQSLY</sequence>
<keyword evidence="10" id="KW-0520">NAD</keyword>
<evidence type="ECO:0000256" key="1">
    <source>
        <dbReference type="ARBA" id="ARBA00004613"/>
    </source>
</evidence>
<evidence type="ECO:0000256" key="8">
    <source>
        <dbReference type="ARBA" id="ARBA00023026"/>
    </source>
</evidence>
<feature type="region of interest" description="Disordered" evidence="11">
    <location>
        <begin position="1"/>
        <end position="21"/>
    </location>
</feature>
<dbReference type="GO" id="GO:0005576">
    <property type="term" value="C:extracellular region"/>
    <property type="evidence" value="ECO:0007669"/>
    <property type="project" value="UniProtKB-SubCell"/>
</dbReference>
<evidence type="ECO:0000256" key="9">
    <source>
        <dbReference type="ARBA" id="ARBA00047597"/>
    </source>
</evidence>
<dbReference type="Pfam" id="PF01129">
    <property type="entry name" value="ART"/>
    <property type="match status" value="2"/>
</dbReference>
<comment type="catalytic activity">
    <reaction evidence="9 10">
        <text>L-arginyl-[protein] + NAD(+) = N(omega)-(ADP-D-ribosyl)-L-arginyl-[protein] + nicotinamide + H(+)</text>
        <dbReference type="Rhea" id="RHEA:19149"/>
        <dbReference type="Rhea" id="RHEA-COMP:10532"/>
        <dbReference type="Rhea" id="RHEA-COMP:15087"/>
        <dbReference type="ChEBI" id="CHEBI:15378"/>
        <dbReference type="ChEBI" id="CHEBI:17154"/>
        <dbReference type="ChEBI" id="CHEBI:29965"/>
        <dbReference type="ChEBI" id="CHEBI:57540"/>
        <dbReference type="ChEBI" id="CHEBI:142554"/>
        <dbReference type="EC" id="2.4.2.31"/>
    </reaction>
</comment>
<keyword evidence="8" id="KW-0843">Virulence</keyword>
<dbReference type="InterPro" id="IPR050999">
    <property type="entry name" value="ADP-ribosyltransferase_ARG"/>
</dbReference>
<keyword evidence="6 10" id="KW-0808">Transferase</keyword>
<dbReference type="InterPro" id="IPR000768">
    <property type="entry name" value="ART"/>
</dbReference>